<name>A0A7X0HM97_9ACTN</name>
<reference evidence="2 3" key="1">
    <citation type="submission" date="2020-08" db="EMBL/GenBank/DDBJ databases">
        <title>Genomic Encyclopedia of Type Strains, Phase IV (KMG-IV): sequencing the most valuable type-strain genomes for metagenomic binning, comparative biology and taxonomic classification.</title>
        <authorList>
            <person name="Goeker M."/>
        </authorList>
    </citation>
    <scope>NUCLEOTIDE SEQUENCE [LARGE SCALE GENOMIC DNA]</scope>
    <source>
        <strain evidence="2 3">DSM 40141</strain>
    </source>
</reference>
<gene>
    <name evidence="2" type="ORF">HNQ79_006771</name>
</gene>
<dbReference type="Proteomes" id="UP000540423">
    <property type="component" value="Unassembled WGS sequence"/>
</dbReference>
<accession>A0A7X0HM97</accession>
<sequence length="104" mass="11516">MTDIDPDDIKAMRKQGDLSSFLRQQIAAGRTRREPAPAKPPPQPPGRRRPGTWPPGTRPPQPVPPPPAHIVDAALTEHRNWIVADRPEITTRCDCTACTPRSQT</sequence>
<dbReference type="EMBL" id="JACHEM010000056">
    <property type="protein sequence ID" value="MBB6440256.1"/>
    <property type="molecule type" value="Genomic_DNA"/>
</dbReference>
<dbReference type="AlphaFoldDB" id="A0A7X0HM97"/>
<organism evidence="2 3">
    <name type="scientific">Streptomyces candidus</name>
    <dbReference type="NCBI Taxonomy" id="67283"/>
    <lineage>
        <taxon>Bacteria</taxon>
        <taxon>Bacillati</taxon>
        <taxon>Actinomycetota</taxon>
        <taxon>Actinomycetes</taxon>
        <taxon>Kitasatosporales</taxon>
        <taxon>Streptomycetaceae</taxon>
        <taxon>Streptomyces</taxon>
    </lineage>
</organism>
<feature type="compositionally biased region" description="Basic and acidic residues" evidence="1">
    <location>
        <begin position="7"/>
        <end position="16"/>
    </location>
</feature>
<evidence type="ECO:0000313" key="2">
    <source>
        <dbReference type="EMBL" id="MBB6440256.1"/>
    </source>
</evidence>
<feature type="compositionally biased region" description="Pro residues" evidence="1">
    <location>
        <begin position="52"/>
        <end position="68"/>
    </location>
</feature>
<proteinExistence type="predicted"/>
<comment type="caution">
    <text evidence="2">The sequence shown here is derived from an EMBL/GenBank/DDBJ whole genome shotgun (WGS) entry which is preliminary data.</text>
</comment>
<protein>
    <submittedName>
        <fullName evidence="2">Uncharacterized protein</fullName>
    </submittedName>
</protein>
<feature type="region of interest" description="Disordered" evidence="1">
    <location>
        <begin position="1"/>
        <end position="70"/>
    </location>
</feature>
<evidence type="ECO:0000313" key="3">
    <source>
        <dbReference type="Proteomes" id="UP000540423"/>
    </source>
</evidence>
<evidence type="ECO:0000256" key="1">
    <source>
        <dbReference type="SAM" id="MobiDB-lite"/>
    </source>
</evidence>
<dbReference type="RefSeq" id="WP_185036687.1">
    <property type="nucleotide sequence ID" value="NZ_BNBN01000049.1"/>
</dbReference>
<keyword evidence="3" id="KW-1185">Reference proteome</keyword>